<proteinExistence type="predicted"/>
<name>A0A5B0Q666_PUCGR</name>
<sequence length="126" mass="14097">MDKSSETQSVGPRFVAPVGNGRTEPRRRPFLRDHPHGQHDDDDDDASPAGLMVSFLLASPVDPFRSHLWNPWRVLATSIIKHPGLSILKFDFKKEVPSVPSFSPLLTPTSQPTYPFHPQPNFQSVS</sequence>
<gene>
    <name evidence="2" type="ORF">PGT21_020068</name>
</gene>
<accession>A0A5B0Q666</accession>
<dbReference type="Proteomes" id="UP000324748">
    <property type="component" value="Unassembled WGS sequence"/>
</dbReference>
<protein>
    <submittedName>
        <fullName evidence="2">Uncharacterized protein</fullName>
    </submittedName>
</protein>
<keyword evidence="3" id="KW-1185">Reference proteome</keyword>
<dbReference type="AlphaFoldDB" id="A0A5B0Q666"/>
<feature type="region of interest" description="Disordered" evidence="1">
    <location>
        <begin position="1"/>
        <end position="48"/>
    </location>
</feature>
<organism evidence="2 3">
    <name type="scientific">Puccinia graminis f. sp. tritici</name>
    <dbReference type="NCBI Taxonomy" id="56615"/>
    <lineage>
        <taxon>Eukaryota</taxon>
        <taxon>Fungi</taxon>
        <taxon>Dikarya</taxon>
        <taxon>Basidiomycota</taxon>
        <taxon>Pucciniomycotina</taxon>
        <taxon>Pucciniomycetes</taxon>
        <taxon>Pucciniales</taxon>
        <taxon>Pucciniaceae</taxon>
        <taxon>Puccinia</taxon>
    </lineage>
</organism>
<comment type="caution">
    <text evidence="2">The sequence shown here is derived from an EMBL/GenBank/DDBJ whole genome shotgun (WGS) entry which is preliminary data.</text>
</comment>
<evidence type="ECO:0000313" key="3">
    <source>
        <dbReference type="Proteomes" id="UP000324748"/>
    </source>
</evidence>
<reference evidence="2 3" key="1">
    <citation type="submission" date="2019-05" db="EMBL/GenBank/DDBJ databases">
        <title>Emergence of the Ug99 lineage of the wheat stem rust pathogen through somatic hybridization.</title>
        <authorList>
            <person name="Li F."/>
            <person name="Upadhyaya N.M."/>
            <person name="Sperschneider J."/>
            <person name="Matny O."/>
            <person name="Nguyen-Phuc H."/>
            <person name="Mago R."/>
            <person name="Raley C."/>
            <person name="Miller M.E."/>
            <person name="Silverstein K.A.T."/>
            <person name="Henningsen E."/>
            <person name="Hirsch C.D."/>
            <person name="Visser B."/>
            <person name="Pretorius Z.A."/>
            <person name="Steffenson B.J."/>
            <person name="Schwessinger B."/>
            <person name="Dodds P.N."/>
            <person name="Figueroa M."/>
        </authorList>
    </citation>
    <scope>NUCLEOTIDE SEQUENCE [LARGE SCALE GENOMIC DNA]</scope>
    <source>
        <strain evidence="2">21-0</strain>
    </source>
</reference>
<feature type="region of interest" description="Disordered" evidence="1">
    <location>
        <begin position="107"/>
        <end position="126"/>
    </location>
</feature>
<feature type="compositionally biased region" description="Basic and acidic residues" evidence="1">
    <location>
        <begin position="23"/>
        <end position="39"/>
    </location>
</feature>
<dbReference type="EMBL" id="VSWC01000028">
    <property type="protein sequence ID" value="KAA1108645.1"/>
    <property type="molecule type" value="Genomic_DNA"/>
</dbReference>
<feature type="compositionally biased region" description="Polar residues" evidence="1">
    <location>
        <begin position="1"/>
        <end position="10"/>
    </location>
</feature>
<evidence type="ECO:0000313" key="2">
    <source>
        <dbReference type="EMBL" id="KAA1108645.1"/>
    </source>
</evidence>
<evidence type="ECO:0000256" key="1">
    <source>
        <dbReference type="SAM" id="MobiDB-lite"/>
    </source>
</evidence>